<name>A0A2H1KLS0_9MICO</name>
<sequence length="110" mass="12285">MMTSFSEVANDERTATLVLSMLIEPNDPVTGRILSRLGAVETLWLAERDGAVVGLSPVDAPVWKAVQAPFVRRITCEMPTWGPVWYQNDVALPRVRASNKHRQWSYSDSA</sequence>
<gene>
    <name evidence="1" type="ORF">BC102111_03432</name>
</gene>
<protein>
    <submittedName>
        <fullName evidence="1">Uncharacterized protein</fullName>
    </submittedName>
</protein>
<dbReference type="AlphaFoldDB" id="A0A2H1KLS0"/>
<proteinExistence type="predicted"/>
<dbReference type="Proteomes" id="UP000234333">
    <property type="component" value="Unassembled WGS sequence"/>
</dbReference>
<evidence type="ECO:0000313" key="2">
    <source>
        <dbReference type="Proteomes" id="UP000234333"/>
    </source>
</evidence>
<accession>A0A2H1KLS0</accession>
<dbReference type="EMBL" id="FXZC01000012">
    <property type="protein sequence ID" value="SMY00559.1"/>
    <property type="molecule type" value="Genomic_DNA"/>
</dbReference>
<reference evidence="1 2" key="1">
    <citation type="submission" date="2017-03" db="EMBL/GenBank/DDBJ databases">
        <authorList>
            <person name="Afonso C.L."/>
            <person name="Miller P.J."/>
            <person name="Scott M.A."/>
            <person name="Spackman E."/>
            <person name="Goraichik I."/>
            <person name="Dimitrov K.M."/>
            <person name="Suarez D.L."/>
            <person name="Swayne D.E."/>
        </authorList>
    </citation>
    <scope>NUCLEOTIDE SEQUENCE [LARGE SCALE GENOMIC DNA]</scope>
    <source>
        <strain evidence="1 2">CIP 102111</strain>
    </source>
</reference>
<evidence type="ECO:0000313" key="1">
    <source>
        <dbReference type="EMBL" id="SMY00559.1"/>
    </source>
</evidence>
<organism evidence="1 2">
    <name type="scientific">Brevibacterium casei CIP 102111</name>
    <dbReference type="NCBI Taxonomy" id="1255625"/>
    <lineage>
        <taxon>Bacteria</taxon>
        <taxon>Bacillati</taxon>
        <taxon>Actinomycetota</taxon>
        <taxon>Actinomycetes</taxon>
        <taxon>Micrococcales</taxon>
        <taxon>Brevibacteriaceae</taxon>
        <taxon>Brevibacterium</taxon>
    </lineage>
</organism>